<dbReference type="Proteomes" id="UP001283361">
    <property type="component" value="Unassembled WGS sequence"/>
</dbReference>
<accession>A0AAE1ATR5</accession>
<protein>
    <submittedName>
        <fullName evidence="1">Uncharacterized protein</fullName>
    </submittedName>
</protein>
<dbReference type="AlphaFoldDB" id="A0AAE1ATR5"/>
<name>A0AAE1ATR5_9GAST</name>
<dbReference type="EMBL" id="JAWDGP010001175">
    <property type="protein sequence ID" value="KAK3793808.1"/>
    <property type="molecule type" value="Genomic_DNA"/>
</dbReference>
<comment type="caution">
    <text evidence="1">The sequence shown here is derived from an EMBL/GenBank/DDBJ whole genome shotgun (WGS) entry which is preliminary data.</text>
</comment>
<sequence>MRYFCVLVSGADRQVQDFRKPFYSSTLWVKGCPIICRVSQTVHVYYNGAKLYSAAQEPLELAVLHRHSAAAPYDNQFNAGASGDVVESVTIDKPGSVVGGSNNEASRYSTFGFFRDFENFDKGAIKYIKPFKSQILTSICAFRYSEDGPLSFKLNFSDGWGCVDIEQKISASTD</sequence>
<proteinExistence type="predicted"/>
<reference evidence="1" key="1">
    <citation type="journal article" date="2023" name="G3 (Bethesda)">
        <title>A reference genome for the long-term kleptoplast-retaining sea slug Elysia crispata morphotype clarki.</title>
        <authorList>
            <person name="Eastman K.E."/>
            <person name="Pendleton A.L."/>
            <person name="Shaikh M.A."/>
            <person name="Suttiyut T."/>
            <person name="Ogas R."/>
            <person name="Tomko P."/>
            <person name="Gavelis G."/>
            <person name="Widhalm J.R."/>
            <person name="Wisecaver J.H."/>
        </authorList>
    </citation>
    <scope>NUCLEOTIDE SEQUENCE</scope>
    <source>
        <strain evidence="1">ECLA1</strain>
    </source>
</reference>
<evidence type="ECO:0000313" key="1">
    <source>
        <dbReference type="EMBL" id="KAK3793808.1"/>
    </source>
</evidence>
<gene>
    <name evidence="1" type="ORF">RRG08_062529</name>
</gene>
<organism evidence="1 2">
    <name type="scientific">Elysia crispata</name>
    <name type="common">lettuce slug</name>
    <dbReference type="NCBI Taxonomy" id="231223"/>
    <lineage>
        <taxon>Eukaryota</taxon>
        <taxon>Metazoa</taxon>
        <taxon>Spiralia</taxon>
        <taxon>Lophotrochozoa</taxon>
        <taxon>Mollusca</taxon>
        <taxon>Gastropoda</taxon>
        <taxon>Heterobranchia</taxon>
        <taxon>Euthyneura</taxon>
        <taxon>Panpulmonata</taxon>
        <taxon>Sacoglossa</taxon>
        <taxon>Placobranchoidea</taxon>
        <taxon>Plakobranchidae</taxon>
        <taxon>Elysia</taxon>
    </lineage>
</organism>
<evidence type="ECO:0000313" key="2">
    <source>
        <dbReference type="Proteomes" id="UP001283361"/>
    </source>
</evidence>
<keyword evidence="2" id="KW-1185">Reference proteome</keyword>